<feature type="chain" id="PRO_5018996108" evidence="1">
    <location>
        <begin position="25"/>
        <end position="334"/>
    </location>
</feature>
<dbReference type="AlphaFoldDB" id="A0A443Z5V2"/>
<gene>
    <name evidence="2" type="ORF">EGC76_03040</name>
</gene>
<dbReference type="InterPro" id="IPR049886">
    <property type="entry name" value="CFI_box_CTERM_dom"/>
</dbReference>
<keyword evidence="1" id="KW-0732">Signal</keyword>
<evidence type="ECO:0000313" key="2">
    <source>
        <dbReference type="EMBL" id="RWU12176.1"/>
    </source>
</evidence>
<dbReference type="OrthoDB" id="583109at2"/>
<proteinExistence type="predicted"/>
<dbReference type="EMBL" id="RSFE01000002">
    <property type="protein sequence ID" value="RWU12176.1"/>
    <property type="molecule type" value="Genomic_DNA"/>
</dbReference>
<dbReference type="RefSeq" id="WP_128351542.1">
    <property type="nucleotide sequence ID" value="NZ_CAXBCQ010000011.1"/>
</dbReference>
<reference evidence="2 3" key="1">
    <citation type="submission" date="2018-12" db="EMBL/GenBank/DDBJ databases">
        <authorList>
            <person name="Li A."/>
            <person name="Zhang M."/>
            <person name="Zhu H."/>
        </authorList>
    </citation>
    <scope>NUCLEOTIDE SEQUENCE [LARGE SCALE GENOMIC DNA]</scope>
    <source>
        <strain evidence="2 3">R04H25</strain>
    </source>
</reference>
<protein>
    <submittedName>
        <fullName evidence="2">Uncharacterized protein</fullName>
    </submittedName>
</protein>
<feature type="signal peptide" evidence="1">
    <location>
        <begin position="1"/>
        <end position="24"/>
    </location>
</feature>
<organism evidence="2 3">
    <name type="scientific">Pseudidiomarina gelatinasegens</name>
    <dbReference type="NCBI Taxonomy" id="2487740"/>
    <lineage>
        <taxon>Bacteria</taxon>
        <taxon>Pseudomonadati</taxon>
        <taxon>Pseudomonadota</taxon>
        <taxon>Gammaproteobacteria</taxon>
        <taxon>Alteromonadales</taxon>
        <taxon>Idiomarinaceae</taxon>
        <taxon>Pseudidiomarina</taxon>
    </lineage>
</organism>
<keyword evidence="3" id="KW-1185">Reference proteome</keyword>
<comment type="caution">
    <text evidence="2">The sequence shown here is derived from an EMBL/GenBank/DDBJ whole genome shotgun (WGS) entry which is preliminary data.</text>
</comment>
<evidence type="ECO:0000256" key="1">
    <source>
        <dbReference type="SAM" id="SignalP"/>
    </source>
</evidence>
<name>A0A443Z5V2_9GAMM</name>
<dbReference type="Proteomes" id="UP000288789">
    <property type="component" value="Unassembled WGS sequence"/>
</dbReference>
<sequence length="334" mass="38271">MYSRRFPRLAAALTLCGLSSAAYAQESLPLCETTIKEGAFISEATLYEDEYDYVYVSIWISRQLKDGTTIVTDDPEADFISQVVNASTLKFKFNYDSNADGEWGYSPQMGQLWLPGFYTTNDQGERLEHQVQVQSFRVKNTDYNVTTDAEHNGNFMYDYELPRDAITAMNNFWVMNEPVQVIMSLSPNSPSAYVTVDDAGWLKFSERINSSTKGLMDDYLAEKCDPEYACFFTTAAVHNIGLNDDCWELSYLRRFRDTVLQRTDAGRRAIEIYYQQAPKIVRQIERRTDAKLIWLKTYWLGVLPTAALAQLGLNGLAVKYYERLFNTLQKLAHS</sequence>
<accession>A0A443Z5V2</accession>
<dbReference type="NCBIfam" id="NF041770">
    <property type="entry name" value="CFI_box_CTERM"/>
    <property type="match status" value="1"/>
</dbReference>
<evidence type="ECO:0000313" key="3">
    <source>
        <dbReference type="Proteomes" id="UP000288789"/>
    </source>
</evidence>